<dbReference type="FunFam" id="3.90.1750.20:FF:000007">
    <property type="entry name" value="Site-specific recombinase"/>
    <property type="match status" value="1"/>
</dbReference>
<organism evidence="3">
    <name type="scientific">Siphoviridae sp. ctUGR26</name>
    <dbReference type="NCBI Taxonomy" id="2825527"/>
    <lineage>
        <taxon>Viruses</taxon>
        <taxon>Duplodnaviria</taxon>
        <taxon>Heunggongvirae</taxon>
        <taxon>Uroviricota</taxon>
        <taxon>Caudoviricetes</taxon>
    </lineage>
</organism>
<dbReference type="InterPro" id="IPR050639">
    <property type="entry name" value="SSR_resolvase"/>
</dbReference>
<feature type="domain" description="Recombinase" evidence="2">
    <location>
        <begin position="175"/>
        <end position="297"/>
    </location>
</feature>
<protein>
    <submittedName>
        <fullName evidence="3">Integrase</fullName>
    </submittedName>
</protein>
<dbReference type="PANTHER" id="PTHR30461:SF23">
    <property type="entry name" value="DNA RECOMBINASE-RELATED"/>
    <property type="match status" value="1"/>
</dbReference>
<reference evidence="3" key="1">
    <citation type="journal article" date="2021" name="Proc. Natl. Acad. Sci. U.S.A.">
        <title>A Catalog of Tens of Thousands of Viruses from Human Metagenomes Reveals Hidden Associations with Chronic Diseases.</title>
        <authorList>
            <person name="Tisza M.J."/>
            <person name="Buck C.B."/>
        </authorList>
    </citation>
    <scope>NUCLEOTIDE SEQUENCE</scope>
    <source>
        <strain evidence="3">CtUGR26</strain>
    </source>
</reference>
<dbReference type="GO" id="GO:0003677">
    <property type="term" value="F:DNA binding"/>
    <property type="evidence" value="ECO:0007669"/>
    <property type="project" value="InterPro"/>
</dbReference>
<dbReference type="InterPro" id="IPR011109">
    <property type="entry name" value="DNA_bind_recombinase_dom"/>
</dbReference>
<accession>A0A8S5Q9W5</accession>
<dbReference type="InterPro" id="IPR036162">
    <property type="entry name" value="Resolvase-like_N_sf"/>
</dbReference>
<evidence type="ECO:0000259" key="2">
    <source>
        <dbReference type="PROSITE" id="PS51737"/>
    </source>
</evidence>
<name>A0A8S5Q9W5_9CAUD</name>
<feature type="domain" description="Resolvase/invertase-type recombinase catalytic" evidence="1">
    <location>
        <begin position="19"/>
        <end position="167"/>
    </location>
</feature>
<dbReference type="Gene3D" id="3.40.50.1390">
    <property type="entry name" value="Resolvase, N-terminal catalytic domain"/>
    <property type="match status" value="1"/>
</dbReference>
<dbReference type="Pfam" id="PF13408">
    <property type="entry name" value="Zn_ribbon_recom"/>
    <property type="match status" value="1"/>
</dbReference>
<dbReference type="InterPro" id="IPR025827">
    <property type="entry name" value="Zn_ribbon_recom_dom"/>
</dbReference>
<dbReference type="InterPro" id="IPR038109">
    <property type="entry name" value="DNA_bind_recomb_sf"/>
</dbReference>
<proteinExistence type="predicted"/>
<dbReference type="GO" id="GO:0000150">
    <property type="term" value="F:DNA strand exchange activity"/>
    <property type="evidence" value="ECO:0007669"/>
    <property type="project" value="InterPro"/>
</dbReference>
<sequence length="513" mass="59024">MARITNIEATKDNSKRKLRVAAYARVSTDSNEQLVSLETQKNHYERYIKARPDWEYVGLYYDEGVSGTSMDKRDGLLHMLDDCDRGLIDYIIVKSISRFSRNTVDSIETVRRLCEKGIYIFFEKENIDTGKMEGELLLSILSSLAESESHSIAENNKWSIQKRFQNGTFKIGYTPYGYDNVDGQMVVNEEQAKTVRWIFEAILSGMSPGTIARKLNEKGIRTKRDGRWTGHTVNGMIRNEKYTGDVIMQKTYTDDRFNRHINRGERTQYLARDHHEPIISHEAFEAANAIINANGLEKGIHKDEDKYKNRYAMSGKIICGECGGTWKRVKLANHFGFSCNTHVRNKTACSMKTIAEEPVKAAFITLMNKLTYGRSLILIPYAEMLKSSQRSGNIDRLTELDEMLEKNTERRSQITQFFTKGLLDPAVYAEESDDLTEEADRLSEERDFLTTQMNGNRDQTEALDRLLKYTAKGTMITEFDPSLFTEHVDRIVVYERTEIGFAMKCGPMFRERI</sequence>
<dbReference type="CDD" id="cd00338">
    <property type="entry name" value="Ser_Recombinase"/>
    <property type="match status" value="1"/>
</dbReference>
<evidence type="ECO:0000313" key="3">
    <source>
        <dbReference type="EMBL" id="DAE15292.1"/>
    </source>
</evidence>
<dbReference type="SUPFAM" id="SSF53041">
    <property type="entry name" value="Resolvase-like"/>
    <property type="match status" value="1"/>
</dbReference>
<dbReference type="PROSITE" id="PS51737">
    <property type="entry name" value="RECOMBINASE_DNA_BIND"/>
    <property type="match status" value="1"/>
</dbReference>
<dbReference type="Pfam" id="PF07508">
    <property type="entry name" value="Recombinase"/>
    <property type="match status" value="1"/>
</dbReference>
<dbReference type="PANTHER" id="PTHR30461">
    <property type="entry name" value="DNA-INVERTASE FROM LAMBDOID PROPHAGE"/>
    <property type="match status" value="1"/>
</dbReference>
<dbReference type="SMART" id="SM00857">
    <property type="entry name" value="Resolvase"/>
    <property type="match status" value="1"/>
</dbReference>
<dbReference type="InterPro" id="IPR006119">
    <property type="entry name" value="Resolv_N"/>
</dbReference>
<dbReference type="Gene3D" id="3.90.1750.20">
    <property type="entry name" value="Putative Large Serine Recombinase, Chain B, Domain 2"/>
    <property type="match status" value="1"/>
</dbReference>
<evidence type="ECO:0000259" key="1">
    <source>
        <dbReference type="PROSITE" id="PS51736"/>
    </source>
</evidence>
<dbReference type="Pfam" id="PF00239">
    <property type="entry name" value="Resolvase"/>
    <property type="match status" value="1"/>
</dbReference>
<dbReference type="EMBL" id="BK015602">
    <property type="protein sequence ID" value="DAE15292.1"/>
    <property type="molecule type" value="Genomic_DNA"/>
</dbReference>
<dbReference type="PROSITE" id="PS51736">
    <property type="entry name" value="RECOMBINASES_3"/>
    <property type="match status" value="1"/>
</dbReference>